<reference evidence="1 2" key="1">
    <citation type="journal article" date="2015" name="Nature">
        <title>rRNA introns, odd ribosomes, and small enigmatic genomes across a large radiation of phyla.</title>
        <authorList>
            <person name="Brown C.T."/>
            <person name="Hug L.A."/>
            <person name="Thomas B.C."/>
            <person name="Sharon I."/>
            <person name="Castelle C.J."/>
            <person name="Singh A."/>
            <person name="Wilkins M.J."/>
            <person name="Williams K.H."/>
            <person name="Banfield J.F."/>
        </authorList>
    </citation>
    <scope>NUCLEOTIDE SEQUENCE [LARGE SCALE GENOMIC DNA]</scope>
</reference>
<organism evidence="1 2">
    <name type="scientific">Candidatus Daviesbacteria bacterium GW2011_GWC2_40_12</name>
    <dbReference type="NCBI Taxonomy" id="1618431"/>
    <lineage>
        <taxon>Bacteria</taxon>
        <taxon>Candidatus Daviesiibacteriota</taxon>
    </lineage>
</organism>
<comment type="caution">
    <text evidence="1">The sequence shown here is derived from an EMBL/GenBank/DDBJ whole genome shotgun (WGS) entry which is preliminary data.</text>
</comment>
<name>A0A0G0QRI8_9BACT</name>
<sequence>MENNNPKSPEEENKELPANSLVTREELDKFKELTRKEYGIELTDAQAFEQATALLLLVDIVIDKTLVYRENRANINDKL</sequence>
<evidence type="ECO:0000313" key="1">
    <source>
        <dbReference type="EMBL" id="KKR42753.1"/>
    </source>
</evidence>
<dbReference type="Proteomes" id="UP000034881">
    <property type="component" value="Unassembled WGS sequence"/>
</dbReference>
<gene>
    <name evidence="1" type="ORF">UT77_C0001G0204</name>
</gene>
<accession>A0A0G0QRI8</accession>
<protein>
    <submittedName>
        <fullName evidence="1">Uncharacterized protein</fullName>
    </submittedName>
</protein>
<dbReference type="EMBL" id="LBYB01000001">
    <property type="protein sequence ID" value="KKR42753.1"/>
    <property type="molecule type" value="Genomic_DNA"/>
</dbReference>
<evidence type="ECO:0000313" key="2">
    <source>
        <dbReference type="Proteomes" id="UP000034881"/>
    </source>
</evidence>
<proteinExistence type="predicted"/>
<dbReference type="AlphaFoldDB" id="A0A0G0QRI8"/>